<reference evidence="2" key="1">
    <citation type="submission" date="2021-01" db="EMBL/GenBank/DDBJ databases">
        <authorList>
            <person name="Corre E."/>
            <person name="Pelletier E."/>
            <person name="Niang G."/>
            <person name="Scheremetjew M."/>
            <person name="Finn R."/>
            <person name="Kale V."/>
            <person name="Holt S."/>
            <person name="Cochrane G."/>
            <person name="Meng A."/>
            <person name="Brown T."/>
            <person name="Cohen L."/>
        </authorList>
    </citation>
    <scope>NUCLEOTIDE SEQUENCE</scope>
    <source>
        <strain evidence="2">CCMP644</strain>
    </source>
</reference>
<feature type="region of interest" description="Disordered" evidence="1">
    <location>
        <begin position="197"/>
        <end position="278"/>
    </location>
</feature>
<evidence type="ECO:0000256" key="1">
    <source>
        <dbReference type="SAM" id="MobiDB-lite"/>
    </source>
</evidence>
<feature type="compositionally biased region" description="Polar residues" evidence="1">
    <location>
        <begin position="333"/>
        <end position="343"/>
    </location>
</feature>
<feature type="compositionally biased region" description="Polar residues" evidence="1">
    <location>
        <begin position="1"/>
        <end position="13"/>
    </location>
</feature>
<gene>
    <name evidence="2" type="ORF">HAND00432_LOCUS11426</name>
</gene>
<proteinExistence type="predicted"/>
<protein>
    <submittedName>
        <fullName evidence="2">Uncharacterized protein</fullName>
    </submittedName>
</protein>
<feature type="compositionally biased region" description="Low complexity" evidence="1">
    <location>
        <begin position="346"/>
        <end position="361"/>
    </location>
</feature>
<feature type="region of interest" description="Disordered" evidence="1">
    <location>
        <begin position="309"/>
        <end position="369"/>
    </location>
</feature>
<accession>A0A6U4V9V6</accession>
<feature type="compositionally biased region" description="Pro residues" evidence="1">
    <location>
        <begin position="234"/>
        <end position="243"/>
    </location>
</feature>
<organism evidence="2">
    <name type="scientific">Hemiselmis andersenii</name>
    <name type="common">Cryptophyte alga</name>
    <dbReference type="NCBI Taxonomy" id="464988"/>
    <lineage>
        <taxon>Eukaryota</taxon>
        <taxon>Cryptophyceae</taxon>
        <taxon>Cryptomonadales</taxon>
        <taxon>Hemiselmidaceae</taxon>
        <taxon>Hemiselmis</taxon>
    </lineage>
</organism>
<feature type="compositionally biased region" description="Low complexity" evidence="1">
    <location>
        <begin position="203"/>
        <end position="220"/>
    </location>
</feature>
<dbReference type="AlphaFoldDB" id="A0A6U4V9V6"/>
<feature type="region of interest" description="Disordered" evidence="1">
    <location>
        <begin position="1"/>
        <end position="41"/>
    </location>
</feature>
<sequence>MAALVRSNTGMSSGPTTPGRGRTTERRGRSMSIDGKEGQPVAGNSLALAHKHKWLVVTSDGYRKRLGPHPDAAAGAKGYIVKVYENGAGHKVDVFWDNGKLLTGYQASEGVYDLLIASSDEKEQEEAKTPLRKRVMGKLRNRSLSASGRSKSASRVPLAAAGNLKDAHVDVIVGYLGKAPEAHKSGAQFSLWDDESPTMKYNQQQQQQQLQQHRPSAASPGGAGRGAMRDGVVPPQPRMPAPVTPVSHGREPCRVPVPAQAPARSPEAGGGPPTTLHSSPAKVLEQLQVPLPSPPPLSIMGYQPAGKGALQQFAVPPPPLSGESAGTSGEGVSPSSTSRNSDGGDSARLSAASTAADSLTSGNWDHLLC</sequence>
<name>A0A6U4V9V6_HEMAN</name>
<evidence type="ECO:0000313" key="2">
    <source>
        <dbReference type="EMBL" id="CAD8956888.1"/>
    </source>
</evidence>
<dbReference type="EMBL" id="HBFX01018867">
    <property type="protein sequence ID" value="CAD8956888.1"/>
    <property type="molecule type" value="Transcribed_RNA"/>
</dbReference>